<name>A0ABD0XNV9_UMBPY</name>
<reference evidence="2 3" key="1">
    <citation type="submission" date="2024-06" db="EMBL/GenBank/DDBJ databases">
        <authorList>
            <person name="Pan Q."/>
            <person name="Wen M."/>
            <person name="Jouanno E."/>
            <person name="Zahm M."/>
            <person name="Klopp C."/>
            <person name="Cabau C."/>
            <person name="Louis A."/>
            <person name="Berthelot C."/>
            <person name="Parey E."/>
            <person name="Roest Crollius H."/>
            <person name="Montfort J."/>
            <person name="Robinson-Rechavi M."/>
            <person name="Bouchez O."/>
            <person name="Lampietro C."/>
            <person name="Lopez Roques C."/>
            <person name="Donnadieu C."/>
            <person name="Postlethwait J."/>
            <person name="Bobe J."/>
            <person name="Verreycken H."/>
            <person name="Guiguen Y."/>
        </authorList>
    </citation>
    <scope>NUCLEOTIDE SEQUENCE [LARGE SCALE GENOMIC DNA]</scope>
    <source>
        <strain evidence="2">Up_M1</strain>
        <tissue evidence="2">Testis</tissue>
    </source>
</reference>
<evidence type="ECO:0000313" key="2">
    <source>
        <dbReference type="EMBL" id="KAL1005410.1"/>
    </source>
</evidence>
<sequence>MRSRNDLPRDKEEVCWTEKESFVKEEEEEEAVTVKKEVESETVRVKEEKYVSERCILKVEKEDFTVKEEEHKENHVVFGLKEELKKEEDVYGVEERTDNLINTDSISEDNSPSIIEQDDAPSRPAVASTPEPAPVTAPTSSTPQIRSKRKREQDDLAVLREMQESDVEQQALNRAQREQHLQMALEDAARARELEAALRSEENASTAAFNTAFLGTLNQLVRALSRRADNTQPPLD</sequence>
<accession>A0ABD0XNV9</accession>
<gene>
    <name evidence="2" type="ORF">UPYG_G00058760</name>
</gene>
<protein>
    <submittedName>
        <fullName evidence="2">Uncharacterized protein</fullName>
    </submittedName>
</protein>
<evidence type="ECO:0000256" key="1">
    <source>
        <dbReference type="SAM" id="MobiDB-lite"/>
    </source>
</evidence>
<dbReference type="Proteomes" id="UP001557470">
    <property type="component" value="Unassembled WGS sequence"/>
</dbReference>
<feature type="compositionally biased region" description="Polar residues" evidence="1">
    <location>
        <begin position="99"/>
        <end position="114"/>
    </location>
</feature>
<feature type="compositionally biased region" description="Basic and acidic residues" evidence="1">
    <location>
        <begin position="85"/>
        <end position="98"/>
    </location>
</feature>
<proteinExistence type="predicted"/>
<organism evidence="2 3">
    <name type="scientific">Umbra pygmaea</name>
    <name type="common">Eastern mudminnow</name>
    <dbReference type="NCBI Taxonomy" id="75934"/>
    <lineage>
        <taxon>Eukaryota</taxon>
        <taxon>Metazoa</taxon>
        <taxon>Chordata</taxon>
        <taxon>Craniata</taxon>
        <taxon>Vertebrata</taxon>
        <taxon>Euteleostomi</taxon>
        <taxon>Actinopterygii</taxon>
        <taxon>Neopterygii</taxon>
        <taxon>Teleostei</taxon>
        <taxon>Protacanthopterygii</taxon>
        <taxon>Esociformes</taxon>
        <taxon>Umbridae</taxon>
        <taxon>Umbra</taxon>
    </lineage>
</organism>
<keyword evidence="3" id="KW-1185">Reference proteome</keyword>
<evidence type="ECO:0000313" key="3">
    <source>
        <dbReference type="Proteomes" id="UP001557470"/>
    </source>
</evidence>
<dbReference type="EMBL" id="JAGEUA010000002">
    <property type="protein sequence ID" value="KAL1005410.1"/>
    <property type="molecule type" value="Genomic_DNA"/>
</dbReference>
<dbReference type="AlphaFoldDB" id="A0ABD0XNV9"/>
<comment type="caution">
    <text evidence="2">The sequence shown here is derived from an EMBL/GenBank/DDBJ whole genome shotgun (WGS) entry which is preliminary data.</text>
</comment>
<feature type="region of interest" description="Disordered" evidence="1">
    <location>
        <begin position="85"/>
        <end position="157"/>
    </location>
</feature>
<feature type="compositionally biased region" description="Low complexity" evidence="1">
    <location>
        <begin position="124"/>
        <end position="143"/>
    </location>
</feature>